<keyword evidence="3 5" id="KW-0560">Oxidoreductase</keyword>
<sequence length="185" mass="20197">MNRKYLIGMGLMATVAVAATAWAATLLDVSYRPLAGKEPVKLNEKYGGEVLLIVNTASKCGFTPQYEGLEALQQKYAGQGFAVLGFPSNDFKGQEPGSEAQIQEFCTLTYGVKFPMFEKVHVIGPDATPLYRSLRASTGVEPGWNFHKYLIGRDGKVVANFPSKVTPQDPVLVAAIERELKAPRK</sequence>
<evidence type="ECO:0000313" key="8">
    <source>
        <dbReference type="Proteomes" id="UP000190341"/>
    </source>
</evidence>
<dbReference type="STRING" id="428993.SAMN06296058_0107"/>
<accession>A0A1T5INE4</accession>
<evidence type="ECO:0000256" key="4">
    <source>
        <dbReference type="PIRSR" id="PIRSR000303-1"/>
    </source>
</evidence>
<feature type="chain" id="PRO_5013227970" description="Glutathione peroxidase" evidence="6">
    <location>
        <begin position="24"/>
        <end position="185"/>
    </location>
</feature>
<evidence type="ECO:0000256" key="5">
    <source>
        <dbReference type="RuleBase" id="RU000499"/>
    </source>
</evidence>
<evidence type="ECO:0000313" key="7">
    <source>
        <dbReference type="EMBL" id="SKC40714.1"/>
    </source>
</evidence>
<dbReference type="PANTHER" id="PTHR11592:SF40">
    <property type="entry name" value="THIOREDOXIN_GLUTATHIONE PEROXIDASE BTUE"/>
    <property type="match status" value="1"/>
</dbReference>
<dbReference type="Proteomes" id="UP000190341">
    <property type="component" value="Unassembled WGS sequence"/>
</dbReference>
<dbReference type="PIRSF" id="PIRSF000303">
    <property type="entry name" value="Glutathion_perox"/>
    <property type="match status" value="1"/>
</dbReference>
<evidence type="ECO:0000256" key="3">
    <source>
        <dbReference type="ARBA" id="ARBA00023002"/>
    </source>
</evidence>
<keyword evidence="6" id="KW-0732">Signal</keyword>
<feature type="signal peptide" evidence="6">
    <location>
        <begin position="1"/>
        <end position="23"/>
    </location>
</feature>
<dbReference type="InterPro" id="IPR000889">
    <property type="entry name" value="Glutathione_peroxidase"/>
</dbReference>
<evidence type="ECO:0000256" key="6">
    <source>
        <dbReference type="SAM" id="SignalP"/>
    </source>
</evidence>
<dbReference type="PANTHER" id="PTHR11592">
    <property type="entry name" value="GLUTATHIONE PEROXIDASE"/>
    <property type="match status" value="1"/>
</dbReference>
<dbReference type="SUPFAM" id="SSF52833">
    <property type="entry name" value="Thioredoxin-like"/>
    <property type="match status" value="1"/>
</dbReference>
<feature type="active site" evidence="4">
    <location>
        <position position="60"/>
    </location>
</feature>
<evidence type="ECO:0000256" key="2">
    <source>
        <dbReference type="ARBA" id="ARBA00022559"/>
    </source>
</evidence>
<dbReference type="InterPro" id="IPR036249">
    <property type="entry name" value="Thioredoxin-like_sf"/>
</dbReference>
<dbReference type="OrthoDB" id="9785502at2"/>
<dbReference type="PRINTS" id="PR01011">
    <property type="entry name" value="GLUTPROXDASE"/>
</dbReference>
<dbReference type="EMBL" id="FUZV01000001">
    <property type="protein sequence ID" value="SKC40714.1"/>
    <property type="molecule type" value="Genomic_DNA"/>
</dbReference>
<dbReference type="GO" id="GO:0034599">
    <property type="term" value="P:cellular response to oxidative stress"/>
    <property type="evidence" value="ECO:0007669"/>
    <property type="project" value="TreeGrafter"/>
</dbReference>
<comment type="similarity">
    <text evidence="1 5">Belongs to the glutathione peroxidase family.</text>
</comment>
<name>A0A1T5INE4_9GAMM</name>
<protein>
    <recommendedName>
        <fullName evidence="5">Glutathione peroxidase</fullName>
    </recommendedName>
</protein>
<dbReference type="CDD" id="cd00340">
    <property type="entry name" value="GSH_Peroxidase"/>
    <property type="match status" value="1"/>
</dbReference>
<dbReference type="PROSITE" id="PS51355">
    <property type="entry name" value="GLUTATHIONE_PEROXID_3"/>
    <property type="match status" value="1"/>
</dbReference>
<reference evidence="7 8" key="1">
    <citation type="submission" date="2017-02" db="EMBL/GenBank/DDBJ databases">
        <authorList>
            <person name="Peterson S.W."/>
        </authorList>
    </citation>
    <scope>NUCLEOTIDE SEQUENCE [LARGE SCALE GENOMIC DNA]</scope>
    <source>
        <strain evidence="7 8">P15</strain>
    </source>
</reference>
<dbReference type="GO" id="GO:0004601">
    <property type="term" value="F:peroxidase activity"/>
    <property type="evidence" value="ECO:0007669"/>
    <property type="project" value="UniProtKB-KW"/>
</dbReference>
<organism evidence="7 8">
    <name type="scientific">Pseudoxanthomonas indica</name>
    <dbReference type="NCBI Taxonomy" id="428993"/>
    <lineage>
        <taxon>Bacteria</taxon>
        <taxon>Pseudomonadati</taxon>
        <taxon>Pseudomonadota</taxon>
        <taxon>Gammaproteobacteria</taxon>
        <taxon>Lysobacterales</taxon>
        <taxon>Lysobacteraceae</taxon>
        <taxon>Pseudoxanthomonas</taxon>
    </lineage>
</organism>
<proteinExistence type="inferred from homology"/>
<evidence type="ECO:0000256" key="1">
    <source>
        <dbReference type="ARBA" id="ARBA00006926"/>
    </source>
</evidence>
<dbReference type="Pfam" id="PF00255">
    <property type="entry name" value="GSHPx"/>
    <property type="match status" value="1"/>
</dbReference>
<dbReference type="Gene3D" id="3.40.30.10">
    <property type="entry name" value="Glutaredoxin"/>
    <property type="match status" value="1"/>
</dbReference>
<dbReference type="AlphaFoldDB" id="A0A1T5INE4"/>
<gene>
    <name evidence="7" type="ORF">SAMN06296058_0107</name>
</gene>
<keyword evidence="8" id="KW-1185">Reference proteome</keyword>
<keyword evidence="2 5" id="KW-0575">Peroxidase</keyword>